<dbReference type="PANTHER" id="PTHR23421">
    <property type="entry name" value="BETA-GALACTOSIDASE RELATED"/>
    <property type="match status" value="1"/>
</dbReference>
<comment type="similarity">
    <text evidence="1 5">Belongs to the glycosyl hydrolase 35 family.</text>
</comment>
<keyword evidence="2 4" id="KW-0378">Hydrolase</keyword>
<reference evidence="7 8" key="1">
    <citation type="journal article" date="2013" name="Curr. Biol.">
        <title>The Genome of the Foraminiferan Reticulomyxa filosa.</title>
        <authorList>
            <person name="Glockner G."/>
            <person name="Hulsmann N."/>
            <person name="Schleicher M."/>
            <person name="Noegel A.A."/>
            <person name="Eichinger L."/>
            <person name="Gallinger C."/>
            <person name="Pawlowski J."/>
            <person name="Sierra R."/>
            <person name="Euteneuer U."/>
            <person name="Pillet L."/>
            <person name="Moustafa A."/>
            <person name="Platzer M."/>
            <person name="Groth M."/>
            <person name="Szafranski K."/>
            <person name="Schliwa M."/>
        </authorList>
    </citation>
    <scope>NUCLEOTIDE SEQUENCE [LARGE SCALE GENOMIC DNA]</scope>
</reference>
<dbReference type="InterPro" id="IPR001944">
    <property type="entry name" value="Glycoside_Hdrlase_35"/>
</dbReference>
<sequence length="841" mass="96623">MSSEIEKKSEENYRLMAIYLATTIQFFDSTGMVQNNCDIDLSQGCECIPVPIASKKLIKANGYSAHPQIPSNSFEYTADNLYWITPTTILHHAIAVLRKLVTKDDKLSPVHIIECSDTCECEKTKCQNRVSQKRTLSLYLEFDEHKHWSLFTSQPIANGQFVIEFVGEVLIKTEYKQRRDANPYLLIYRELSSQTNEVITEYFVDPFKYGNASRFINHSCDPNLTIQLVRYGCDLPHLCLFACKDIQKGDELTFLMGSLTLHKTSLHHIQKIKNHFLNFYETFKLFKKKLPLKGERSFKKKMWTSVSLLLGLLIWKFETICAYGAQLEDVVSTGDFLYLSALDGKPYNVTYDERSFIIDGKRTLLLGGSIHYPRVSMQQWDDILKKAREDGLNHVEVYVFWNLHEPTYDFSGNHVYLWNGRANLSLFLQKCQQNDLFVNLRIGHTFARFRRRKEGRFYADKKMTLSFSTDNNKKKKKNWEWDFGGLPVVWMCIKKKKKSNNNKTTTNNNNKKNIYIYVYVLKWLLHADGIVFRDNNQVWEEYMSTWMKEVANEVEPYLARHGGPIVLAQIENEYEGSEAYVEWCGQLAESLDLGIPWVMCNGMSANQTVNTCNGNNCWSYAQSHGLRYPGQPLAWTENEVKNIPKKSEGRLSRRCLSFEIGWFQYWNNSYDPTVPGWSNRSPEDMAYSVALWFGAGVHITITTCGTEGIICPILPALPFPIIMPMRSHLNRLHTILANHQKALLESPVQVGHEINLNPVNVSALQLPLHVSSCSGSQAWTYNPSNGLLALINATNNENENLCVQSTGDSNPVLTKACNASDITQKWDYSNLQFKFWSVCAH</sequence>
<evidence type="ECO:0000256" key="3">
    <source>
        <dbReference type="ARBA" id="ARBA00023295"/>
    </source>
</evidence>
<dbReference type="EMBL" id="ASPP01010479">
    <property type="protein sequence ID" value="ETO22783.1"/>
    <property type="molecule type" value="Genomic_DNA"/>
</dbReference>
<dbReference type="OrthoDB" id="1657402at2759"/>
<feature type="non-terminal residue" evidence="7">
    <location>
        <position position="841"/>
    </location>
</feature>
<keyword evidence="8" id="KW-1185">Reference proteome</keyword>
<dbReference type="AlphaFoldDB" id="X6NA46"/>
<dbReference type="EC" id="3.2.1.23" evidence="4"/>
<dbReference type="SUPFAM" id="SSF50370">
    <property type="entry name" value="Ricin B-like lectins"/>
    <property type="match status" value="1"/>
</dbReference>
<evidence type="ECO:0000313" key="7">
    <source>
        <dbReference type="EMBL" id="ETO22783.1"/>
    </source>
</evidence>
<feature type="domain" description="SET" evidence="6">
    <location>
        <begin position="128"/>
        <end position="257"/>
    </location>
</feature>
<accession>X6NA46</accession>
<dbReference type="InterPro" id="IPR035992">
    <property type="entry name" value="Ricin_B-like_lectins"/>
</dbReference>
<evidence type="ECO:0000256" key="4">
    <source>
        <dbReference type="RuleBase" id="RU000675"/>
    </source>
</evidence>
<dbReference type="PROSITE" id="PS50280">
    <property type="entry name" value="SET"/>
    <property type="match status" value="1"/>
</dbReference>
<dbReference type="SUPFAM" id="SSF82199">
    <property type="entry name" value="SET domain"/>
    <property type="match status" value="1"/>
</dbReference>
<evidence type="ECO:0000256" key="2">
    <source>
        <dbReference type="ARBA" id="ARBA00022801"/>
    </source>
</evidence>
<dbReference type="InterPro" id="IPR001214">
    <property type="entry name" value="SET_dom"/>
</dbReference>
<dbReference type="Gene3D" id="2.170.270.10">
    <property type="entry name" value="SET domain"/>
    <property type="match status" value="1"/>
</dbReference>
<dbReference type="Gene3D" id="3.20.20.80">
    <property type="entry name" value="Glycosidases"/>
    <property type="match status" value="1"/>
</dbReference>
<evidence type="ECO:0000259" key="6">
    <source>
        <dbReference type="PROSITE" id="PS50280"/>
    </source>
</evidence>
<dbReference type="Proteomes" id="UP000023152">
    <property type="component" value="Unassembled WGS sequence"/>
</dbReference>
<evidence type="ECO:0000256" key="1">
    <source>
        <dbReference type="ARBA" id="ARBA00009809"/>
    </source>
</evidence>
<gene>
    <name evidence="7" type="ORF">RFI_14412</name>
</gene>
<dbReference type="Pfam" id="PF00856">
    <property type="entry name" value="SET"/>
    <property type="match status" value="1"/>
</dbReference>
<comment type="catalytic activity">
    <reaction evidence="4">
        <text>Hydrolysis of terminal non-reducing beta-D-galactose residues in beta-D-galactosides.</text>
        <dbReference type="EC" id="3.2.1.23"/>
    </reaction>
</comment>
<keyword evidence="3 4" id="KW-0326">Glycosidase</keyword>
<dbReference type="InterPro" id="IPR031330">
    <property type="entry name" value="Gly_Hdrlase_35_cat"/>
</dbReference>
<evidence type="ECO:0000256" key="5">
    <source>
        <dbReference type="RuleBase" id="RU003679"/>
    </source>
</evidence>
<dbReference type="Pfam" id="PF01301">
    <property type="entry name" value="Glyco_hydro_35"/>
    <property type="match status" value="2"/>
</dbReference>
<dbReference type="GO" id="GO:0004565">
    <property type="term" value="F:beta-galactosidase activity"/>
    <property type="evidence" value="ECO:0007669"/>
    <property type="project" value="UniProtKB-EC"/>
</dbReference>
<proteinExistence type="inferred from homology"/>
<dbReference type="Gene3D" id="2.80.10.50">
    <property type="match status" value="1"/>
</dbReference>
<dbReference type="SMART" id="SM00317">
    <property type="entry name" value="SET"/>
    <property type="match status" value="1"/>
</dbReference>
<protein>
    <recommendedName>
        <fullName evidence="4">Beta-galactosidase</fullName>
        <ecNumber evidence="4">3.2.1.23</ecNumber>
    </recommendedName>
</protein>
<dbReference type="PROSITE" id="PS50231">
    <property type="entry name" value="RICIN_B_LECTIN"/>
    <property type="match status" value="1"/>
</dbReference>
<name>X6NA46_RETFI</name>
<dbReference type="GO" id="GO:0005975">
    <property type="term" value="P:carbohydrate metabolic process"/>
    <property type="evidence" value="ECO:0007669"/>
    <property type="project" value="InterPro"/>
</dbReference>
<dbReference type="SUPFAM" id="SSF51445">
    <property type="entry name" value="(Trans)glycosidases"/>
    <property type="match status" value="2"/>
</dbReference>
<organism evidence="7 8">
    <name type="scientific">Reticulomyxa filosa</name>
    <dbReference type="NCBI Taxonomy" id="46433"/>
    <lineage>
        <taxon>Eukaryota</taxon>
        <taxon>Sar</taxon>
        <taxon>Rhizaria</taxon>
        <taxon>Retaria</taxon>
        <taxon>Foraminifera</taxon>
        <taxon>Monothalamids</taxon>
        <taxon>Reticulomyxidae</taxon>
        <taxon>Reticulomyxa</taxon>
    </lineage>
</organism>
<dbReference type="InterPro" id="IPR019801">
    <property type="entry name" value="Glyco_hydro_35_CS"/>
</dbReference>
<dbReference type="InterPro" id="IPR046341">
    <property type="entry name" value="SET_dom_sf"/>
</dbReference>
<evidence type="ECO:0000313" key="8">
    <source>
        <dbReference type="Proteomes" id="UP000023152"/>
    </source>
</evidence>
<comment type="caution">
    <text evidence="7">The sequence shown here is derived from an EMBL/GenBank/DDBJ whole genome shotgun (WGS) entry which is preliminary data.</text>
</comment>
<dbReference type="PRINTS" id="PR00742">
    <property type="entry name" value="GLHYDRLASE35"/>
</dbReference>
<dbReference type="PROSITE" id="PS01182">
    <property type="entry name" value="GLYCOSYL_HYDROL_F35"/>
    <property type="match status" value="1"/>
</dbReference>
<dbReference type="InterPro" id="IPR017853">
    <property type="entry name" value="GH"/>
</dbReference>